<proteinExistence type="predicted"/>
<sequence>MLTIITVVGICLLSIAKIGTNCAVCEFVYDPSENCELIRKCSCVHCCNPEYASDCPQGCADCIEDGPTNCAHKFVGGCGVTAAFFTAFEKLAKKTAIDLLKNGFFTMEEAIHHLVATGSHISATELAKNASWFHAMDKNGNQKIEPGVDPLLVNCAVCEFVYDPSENCELIRKCSCVHCCNPKYASDCPQGCADCIEDGPTNCAHKFVGGCGATAAFFTAFEKLAKKTIDLLKNGFFTMEEAIHHLVATGSHISATELAKNASWFHAMDKNGNQKIEPGEFDPLLGGN</sequence>
<dbReference type="Proteomes" id="UP000050741">
    <property type="component" value="Unassembled WGS sequence"/>
</dbReference>
<dbReference type="InterPro" id="IPR011992">
    <property type="entry name" value="EF-hand-dom_pair"/>
</dbReference>
<evidence type="ECO:0000313" key="5">
    <source>
        <dbReference type="WBParaSite" id="GPLIN_001306200"/>
    </source>
</evidence>
<protein>
    <submittedName>
        <fullName evidence="5">EF-hand domain-containing protein</fullName>
    </submittedName>
</protein>
<dbReference type="InterPro" id="IPR018247">
    <property type="entry name" value="EF_Hand_1_Ca_BS"/>
</dbReference>
<keyword evidence="1" id="KW-0106">Calcium</keyword>
<reference evidence="4" key="1">
    <citation type="submission" date="2013-12" db="EMBL/GenBank/DDBJ databases">
        <authorList>
            <person name="Aslett M."/>
        </authorList>
    </citation>
    <scope>NUCLEOTIDE SEQUENCE [LARGE SCALE GENOMIC DNA]</scope>
    <source>
        <strain evidence="4">Lindley</strain>
    </source>
</reference>
<evidence type="ECO:0000259" key="3">
    <source>
        <dbReference type="PROSITE" id="PS50222"/>
    </source>
</evidence>
<reference evidence="4" key="2">
    <citation type="submission" date="2014-05" db="EMBL/GenBank/DDBJ databases">
        <title>The genome and life-stage specific transcriptomes of Globodera pallida elucidate key aspects of plant parasitism by a cyst nematode.</title>
        <authorList>
            <person name="Cotton J.A."/>
            <person name="Lilley C.J."/>
            <person name="Jones L.M."/>
            <person name="Kikuchi T."/>
            <person name="Reid A.J."/>
            <person name="Thorpe P."/>
            <person name="Tsai I.J."/>
            <person name="Beasley H."/>
            <person name="Blok V."/>
            <person name="Cock P.J.A."/>
            <person name="Van den Akker S.E."/>
            <person name="Holroyd N."/>
            <person name="Hunt M."/>
            <person name="Mantelin S."/>
            <person name="Naghra H."/>
            <person name="Pain A."/>
            <person name="Palomares-Rius J.E."/>
            <person name="Zarowiecki M."/>
            <person name="Berriman M."/>
            <person name="Jones J.T."/>
            <person name="Urwin P.E."/>
        </authorList>
    </citation>
    <scope>NUCLEOTIDE SEQUENCE [LARGE SCALE GENOMIC DNA]</scope>
    <source>
        <strain evidence="4">Lindley</strain>
    </source>
</reference>
<dbReference type="SUPFAM" id="SSF47473">
    <property type="entry name" value="EF-hand"/>
    <property type="match status" value="1"/>
</dbReference>
<dbReference type="WBParaSite" id="GPLIN_001306200">
    <property type="protein sequence ID" value="GPLIN_001306200"/>
    <property type="gene ID" value="GPLIN_001306200"/>
</dbReference>
<name>A0A183CJK6_GLOPA</name>
<keyword evidence="2" id="KW-0732">Signal</keyword>
<organism evidence="4 5">
    <name type="scientific">Globodera pallida</name>
    <name type="common">Potato cyst nematode worm</name>
    <name type="synonym">Heterodera pallida</name>
    <dbReference type="NCBI Taxonomy" id="36090"/>
    <lineage>
        <taxon>Eukaryota</taxon>
        <taxon>Metazoa</taxon>
        <taxon>Ecdysozoa</taxon>
        <taxon>Nematoda</taxon>
        <taxon>Chromadorea</taxon>
        <taxon>Rhabditida</taxon>
        <taxon>Tylenchina</taxon>
        <taxon>Tylenchomorpha</taxon>
        <taxon>Tylenchoidea</taxon>
        <taxon>Heteroderidae</taxon>
        <taxon>Heteroderinae</taxon>
        <taxon>Globodera</taxon>
    </lineage>
</organism>
<dbReference type="AlphaFoldDB" id="A0A183CJK6"/>
<reference evidence="5" key="3">
    <citation type="submission" date="2016-06" db="UniProtKB">
        <authorList>
            <consortium name="WormBaseParasite"/>
        </authorList>
    </citation>
    <scope>IDENTIFICATION</scope>
</reference>
<accession>A0A183CJK6</accession>
<evidence type="ECO:0000313" key="4">
    <source>
        <dbReference type="Proteomes" id="UP000050741"/>
    </source>
</evidence>
<dbReference type="PROSITE" id="PS50222">
    <property type="entry name" value="EF_HAND_2"/>
    <property type="match status" value="1"/>
</dbReference>
<evidence type="ECO:0000256" key="2">
    <source>
        <dbReference type="SAM" id="SignalP"/>
    </source>
</evidence>
<dbReference type="GO" id="GO:0005509">
    <property type="term" value="F:calcium ion binding"/>
    <property type="evidence" value="ECO:0007669"/>
    <property type="project" value="InterPro"/>
</dbReference>
<dbReference type="PROSITE" id="PS00018">
    <property type="entry name" value="EF_HAND_1"/>
    <property type="match status" value="1"/>
</dbReference>
<keyword evidence="4" id="KW-1185">Reference proteome</keyword>
<feature type="chain" id="PRO_5008147712" evidence="2">
    <location>
        <begin position="23"/>
        <end position="288"/>
    </location>
</feature>
<evidence type="ECO:0000256" key="1">
    <source>
        <dbReference type="ARBA" id="ARBA00022837"/>
    </source>
</evidence>
<dbReference type="InterPro" id="IPR002048">
    <property type="entry name" value="EF_hand_dom"/>
</dbReference>
<feature type="signal peptide" evidence="2">
    <location>
        <begin position="1"/>
        <end position="22"/>
    </location>
</feature>
<feature type="domain" description="EF-hand" evidence="3">
    <location>
        <begin position="256"/>
        <end position="288"/>
    </location>
</feature>